<sequence>MEDLILVSFGMHFKSLRVAKGLSQEQLALKADLDRTYISGIERGKRNVSLINIVKLAEALELPPKQLLDFKFKE</sequence>
<dbReference type="PANTHER" id="PTHR46797">
    <property type="entry name" value="HTH-TYPE TRANSCRIPTIONAL REGULATOR"/>
    <property type="match status" value="1"/>
</dbReference>
<keyword evidence="2" id="KW-0238">DNA-binding</keyword>
<evidence type="ECO:0000259" key="4">
    <source>
        <dbReference type="PROSITE" id="PS50943"/>
    </source>
</evidence>
<dbReference type="SMART" id="SM00530">
    <property type="entry name" value="HTH_XRE"/>
    <property type="match status" value="1"/>
</dbReference>
<dbReference type="OrthoDB" id="9800901at2"/>
<evidence type="ECO:0000256" key="1">
    <source>
        <dbReference type="ARBA" id="ARBA00023015"/>
    </source>
</evidence>
<reference evidence="6" key="1">
    <citation type="submission" date="2018-11" db="EMBL/GenBank/DDBJ databases">
        <title>Shewanella sp. M2.</title>
        <authorList>
            <person name="Hwang Y.J."/>
            <person name="Hwang C.Y."/>
        </authorList>
    </citation>
    <scope>NUCLEOTIDE SEQUENCE [LARGE SCALE GENOMIC DNA]</scope>
    <source>
        <strain evidence="6">LMG 19866</strain>
    </source>
</reference>
<evidence type="ECO:0000256" key="2">
    <source>
        <dbReference type="ARBA" id="ARBA00023125"/>
    </source>
</evidence>
<keyword evidence="1" id="KW-0805">Transcription regulation</keyword>
<dbReference type="RefSeq" id="WP_124729358.1">
    <property type="nucleotide sequence ID" value="NZ_CBCSKC010000016.1"/>
</dbReference>
<feature type="domain" description="HTH cro/C1-type" evidence="4">
    <location>
        <begin position="13"/>
        <end position="67"/>
    </location>
</feature>
<dbReference type="InterPro" id="IPR010982">
    <property type="entry name" value="Lambda_DNA-bd_dom_sf"/>
</dbReference>
<dbReference type="Proteomes" id="UP000278035">
    <property type="component" value="Chromosome"/>
</dbReference>
<dbReference type="InterPro" id="IPR001387">
    <property type="entry name" value="Cro/C1-type_HTH"/>
</dbReference>
<evidence type="ECO:0000256" key="3">
    <source>
        <dbReference type="ARBA" id="ARBA00023163"/>
    </source>
</evidence>
<gene>
    <name evidence="5" type="ORF">EGC82_02515</name>
</gene>
<protein>
    <submittedName>
        <fullName evidence="5">XRE family transcriptional regulator</fullName>
    </submittedName>
</protein>
<dbReference type="InterPro" id="IPR050807">
    <property type="entry name" value="TransReg_Diox_bact_type"/>
</dbReference>
<dbReference type="EMBL" id="CP034015">
    <property type="protein sequence ID" value="AZG71736.1"/>
    <property type="molecule type" value="Genomic_DNA"/>
</dbReference>
<name>A0A3G8LQ39_9GAMM</name>
<dbReference type="Pfam" id="PF01381">
    <property type="entry name" value="HTH_3"/>
    <property type="match status" value="1"/>
</dbReference>
<dbReference type="KEGG" id="slj:EGC82_02515"/>
<dbReference type="Gene3D" id="1.10.260.40">
    <property type="entry name" value="lambda repressor-like DNA-binding domains"/>
    <property type="match status" value="1"/>
</dbReference>
<keyword evidence="3" id="KW-0804">Transcription</keyword>
<proteinExistence type="predicted"/>
<dbReference type="AlphaFoldDB" id="A0A3G8LQ39"/>
<dbReference type="GO" id="GO:0003700">
    <property type="term" value="F:DNA-binding transcription factor activity"/>
    <property type="evidence" value="ECO:0007669"/>
    <property type="project" value="TreeGrafter"/>
</dbReference>
<dbReference type="GO" id="GO:0005829">
    <property type="term" value="C:cytosol"/>
    <property type="evidence" value="ECO:0007669"/>
    <property type="project" value="TreeGrafter"/>
</dbReference>
<dbReference type="GO" id="GO:0003677">
    <property type="term" value="F:DNA binding"/>
    <property type="evidence" value="ECO:0007669"/>
    <property type="project" value="UniProtKB-KW"/>
</dbReference>
<evidence type="ECO:0000313" key="6">
    <source>
        <dbReference type="Proteomes" id="UP000278035"/>
    </source>
</evidence>
<dbReference type="PROSITE" id="PS50943">
    <property type="entry name" value="HTH_CROC1"/>
    <property type="match status" value="1"/>
</dbReference>
<accession>A0A3G8LQ39</accession>
<evidence type="ECO:0000313" key="5">
    <source>
        <dbReference type="EMBL" id="AZG71736.1"/>
    </source>
</evidence>
<dbReference type="SUPFAM" id="SSF47413">
    <property type="entry name" value="lambda repressor-like DNA-binding domains"/>
    <property type="match status" value="1"/>
</dbReference>
<dbReference type="CDD" id="cd00093">
    <property type="entry name" value="HTH_XRE"/>
    <property type="match status" value="1"/>
</dbReference>
<organism evidence="5 6">
    <name type="scientific">Shewanella livingstonensis</name>
    <dbReference type="NCBI Taxonomy" id="150120"/>
    <lineage>
        <taxon>Bacteria</taxon>
        <taxon>Pseudomonadati</taxon>
        <taxon>Pseudomonadota</taxon>
        <taxon>Gammaproteobacteria</taxon>
        <taxon>Alteromonadales</taxon>
        <taxon>Shewanellaceae</taxon>
        <taxon>Shewanella</taxon>
    </lineage>
</organism>
<keyword evidence="6" id="KW-1185">Reference proteome</keyword>
<dbReference type="PANTHER" id="PTHR46797:SF23">
    <property type="entry name" value="HTH-TYPE TRANSCRIPTIONAL REGULATOR SUTR"/>
    <property type="match status" value="1"/>
</dbReference>